<evidence type="ECO:0000313" key="3">
    <source>
        <dbReference type="Proteomes" id="UP000612282"/>
    </source>
</evidence>
<dbReference type="PROSITE" id="PS50231">
    <property type="entry name" value="RICIN_B_LECTIN"/>
    <property type="match status" value="2"/>
</dbReference>
<feature type="domain" description="Ricin B lectin" evidence="1">
    <location>
        <begin position="161"/>
        <end position="294"/>
    </location>
</feature>
<sequence length="485" mass="51280">MAMLVVTIGLSLSAMLLPVILRQVTGTRTLVDRNTALNGAQIGLDVVMARVRAASTLEKDKVVGQLEDMPGCNITGDAGVDDTGESLRYIVTIVYKDQDGKTLACPLTKVPTTALVTSQGLRSSAVGTDTSGSRSLSATYVFSTSNTNIPGGSIQIASSSVGSLCFDAGSKTPTVGTALVVKTCNAASTQQFGYTADLYLKLVNSESTAAPDGLCLYAGTSHANNNALTLQKCPADPATREPLYQWSLDGSSLFHSTSASAAVENFCINMKNASTIGSAVILNSCSVNSTTTVWRSSAGVGAGMAGDDTNQLVNYSQFSRCLDVTNQDAGYSYMIAWFCKQHPQAKVDWNQIWVHPVPVAPAKYAEGPIQVTSKDGKTVYCLKSPLSTASNAYATTQKCPTNPTATAALKWTVFHDTGLYATSYRIMDSSGFCLQPTDLNASPKDTHSDGTSKVKVEKCSSSELQKWNAPANISKLTPLTDIREN</sequence>
<organism evidence="2 3">
    <name type="scientific">Actinoplanes couchii</name>
    <dbReference type="NCBI Taxonomy" id="403638"/>
    <lineage>
        <taxon>Bacteria</taxon>
        <taxon>Bacillati</taxon>
        <taxon>Actinomycetota</taxon>
        <taxon>Actinomycetes</taxon>
        <taxon>Micromonosporales</taxon>
        <taxon>Micromonosporaceae</taxon>
        <taxon>Actinoplanes</taxon>
    </lineage>
</organism>
<comment type="caution">
    <text evidence="2">The sequence shown here is derived from an EMBL/GenBank/DDBJ whole genome shotgun (WGS) entry which is preliminary data.</text>
</comment>
<name>A0ABQ3X8Y9_9ACTN</name>
<reference evidence="2 3" key="1">
    <citation type="submission" date="2021-01" db="EMBL/GenBank/DDBJ databases">
        <title>Whole genome shotgun sequence of Actinoplanes couchii NBRC 106145.</title>
        <authorList>
            <person name="Komaki H."/>
            <person name="Tamura T."/>
        </authorList>
    </citation>
    <scope>NUCLEOTIDE SEQUENCE [LARGE SCALE GENOMIC DNA]</scope>
    <source>
        <strain evidence="2 3">NBRC 106145</strain>
    </source>
</reference>
<dbReference type="Gene3D" id="2.80.10.50">
    <property type="match status" value="3"/>
</dbReference>
<protein>
    <recommendedName>
        <fullName evidence="1">Ricin B lectin domain-containing protein</fullName>
    </recommendedName>
</protein>
<dbReference type="InterPro" id="IPR000772">
    <property type="entry name" value="Ricin_B_lectin"/>
</dbReference>
<dbReference type="Proteomes" id="UP000612282">
    <property type="component" value="Unassembled WGS sequence"/>
</dbReference>
<dbReference type="EMBL" id="BOMG01000044">
    <property type="protein sequence ID" value="GID54919.1"/>
    <property type="molecule type" value="Genomic_DNA"/>
</dbReference>
<dbReference type="Pfam" id="PF00652">
    <property type="entry name" value="Ricin_B_lectin"/>
    <property type="match status" value="1"/>
</dbReference>
<dbReference type="InterPro" id="IPR035992">
    <property type="entry name" value="Ricin_B-like_lectins"/>
</dbReference>
<accession>A0ABQ3X8Y9</accession>
<gene>
    <name evidence="2" type="ORF">Aco03nite_033230</name>
</gene>
<keyword evidence="3" id="KW-1185">Reference proteome</keyword>
<proteinExistence type="predicted"/>
<evidence type="ECO:0000259" key="1">
    <source>
        <dbReference type="Pfam" id="PF00652"/>
    </source>
</evidence>
<dbReference type="CDD" id="cd00161">
    <property type="entry name" value="beta-trefoil_Ricin-like"/>
    <property type="match status" value="1"/>
</dbReference>
<dbReference type="SUPFAM" id="SSF50370">
    <property type="entry name" value="Ricin B-like lectins"/>
    <property type="match status" value="2"/>
</dbReference>
<evidence type="ECO:0000313" key="2">
    <source>
        <dbReference type="EMBL" id="GID54919.1"/>
    </source>
</evidence>